<sequence length="1161" mass="127319">MAGRREGPAVGIDLGTMYSCVGVWQGSHVEIIANDHGSRTTPSCVAFSDTEILIGDAARNQGGMNPDNTVFSVKRLIGRKFSDLSVQNDMKFWPFKVISNHGGKPMVLVTYKGQEKRFYAEELSSMILIKMKEIVEKCLGSTVRNAVITVPAYFNDSQRNAIIDAGVISGINVIRVISEPSAAAITYGLEKRKADSSTGGEKNVLVFDLGGSNCNVSLVVIEEGIFEVRATTGASHLGGEDFVHRMVNHFIREIMRKNKKDITGNAKSIRRLKNACERAKRTLSSAAMTSIELEFLYDGVSFSENISRDKFEELNMDLFKSCLELVEKCLRGGNIDKRNIHDVVLVGGSTRIPKVQQLLKNFFNGKELCMSLNPDEAVANGAAVLAAILSGEGHEAVQDLMLLDVTPLSLGIGTSGETMSVLIPKNTTIPTKREQIFSTSIDNQLDVLIEVFEGENPNTKDNNLLGKFVLSGISPAPKGVPQFTVCFDIDAYGRLNVSAEDKTTGKKIKIKVTNNEERLSKEELEKMVKEAEKYRAEAKVNKKATEKRMAGKGGPAIGLDLGTMYSCVGVWEGNHVEIIANDHGSRITPSCVAFSDTEVLIGDAAYSQGGMNPNNTVFSVKRLIGRKFSDSKVLGDITFWPFKVISGPREKPVILVTYKGQQKQFHVEEISSMILMKMKEIAENYLGSVVRDAVITVPAYFNDSQRNATVDAGVIAGLNVMRIVAEPSAAAVAYGLEKKMAGSSTEGGKNVIIFDLGGSNCSVSLVVIEEGIFEVRATTGATHLGGEDFVNRMVSYFVKDFMRMYRKDISGNAKSVRRLRNACERAKRTLSSAAMTTIELEYLYDGADFSSNITRDRFEDLNMDLFNGCLELVEKCLTEASIDKRNIDDVVLVGGSTRIPKVQQLLKHFFNGKELCLSMNPDEAVANGAAVLAAILSGEGNDTVQDLMLLDVTSLSLGIGTSGETMSVMIPKNTTIPTKREQIFSTSIDNQLDVLIEVFEGENRNTKDNNLLGKFVLSGIPPAPRGVPQFIVCFDIDAYGMLNVSAEDKTTGKKIKIKVTNNEERLSKEELEKMVKEAEKFKAENSENKKAAEGRNALEDYIFKMKNVMSDEKFSSKLPFASRKKVENAMKLATQWLDRNQTAKVEELEGIMKGLKGFAIA</sequence>
<dbReference type="Gene3D" id="3.30.420.40">
    <property type="match status" value="4"/>
</dbReference>
<dbReference type="SUPFAM" id="SSF100920">
    <property type="entry name" value="Heat shock protein 70kD (HSP70), peptide-binding domain"/>
    <property type="match status" value="2"/>
</dbReference>
<feature type="coiled-coil region" evidence="4">
    <location>
        <begin position="1061"/>
        <end position="1091"/>
    </location>
</feature>
<reference evidence="5" key="1">
    <citation type="journal article" date="2016" name="Nat. Genet.">
        <title>A high-quality carrot genome assembly provides new insights into carotenoid accumulation and asterid genome evolution.</title>
        <authorList>
            <person name="Iorizzo M."/>
            <person name="Ellison S."/>
            <person name="Senalik D."/>
            <person name="Zeng P."/>
            <person name="Satapoomin P."/>
            <person name="Huang J."/>
            <person name="Bowman M."/>
            <person name="Iovene M."/>
            <person name="Sanseverino W."/>
            <person name="Cavagnaro P."/>
            <person name="Yildiz M."/>
            <person name="Macko-Podgorni A."/>
            <person name="Moranska E."/>
            <person name="Grzebelus E."/>
            <person name="Grzebelus D."/>
            <person name="Ashrafi H."/>
            <person name="Zheng Z."/>
            <person name="Cheng S."/>
            <person name="Spooner D."/>
            <person name="Van Deynze A."/>
            <person name="Simon P."/>
        </authorList>
    </citation>
    <scope>NUCLEOTIDE SEQUENCE</scope>
    <source>
        <tissue evidence="5">Leaf</tissue>
    </source>
</reference>
<dbReference type="AlphaFoldDB" id="A0AAF1BCT0"/>
<feature type="coiled-coil region" evidence="4">
    <location>
        <begin position="514"/>
        <end position="548"/>
    </location>
</feature>
<keyword evidence="2" id="KW-0547">Nucleotide-binding</keyword>
<dbReference type="Proteomes" id="UP000077755">
    <property type="component" value="Chromosome 8"/>
</dbReference>
<protein>
    <recommendedName>
        <fullName evidence="7">Heat shock cognate 70 kDa protein</fullName>
    </recommendedName>
</protein>
<gene>
    <name evidence="5" type="ORF">DCAR_0831854</name>
</gene>
<dbReference type="InterPro" id="IPR029048">
    <property type="entry name" value="HSP70_C_sf"/>
</dbReference>
<dbReference type="Gene3D" id="3.30.30.30">
    <property type="match status" value="2"/>
</dbReference>
<organism evidence="5 6">
    <name type="scientific">Daucus carota subsp. sativus</name>
    <name type="common">Carrot</name>
    <dbReference type="NCBI Taxonomy" id="79200"/>
    <lineage>
        <taxon>Eukaryota</taxon>
        <taxon>Viridiplantae</taxon>
        <taxon>Streptophyta</taxon>
        <taxon>Embryophyta</taxon>
        <taxon>Tracheophyta</taxon>
        <taxon>Spermatophyta</taxon>
        <taxon>Magnoliopsida</taxon>
        <taxon>eudicotyledons</taxon>
        <taxon>Gunneridae</taxon>
        <taxon>Pentapetalae</taxon>
        <taxon>asterids</taxon>
        <taxon>campanulids</taxon>
        <taxon>Apiales</taxon>
        <taxon>Apiaceae</taxon>
        <taxon>Apioideae</taxon>
        <taxon>Scandiceae</taxon>
        <taxon>Daucinae</taxon>
        <taxon>Daucus</taxon>
        <taxon>Daucus sect. Daucus</taxon>
    </lineage>
</organism>
<dbReference type="GO" id="GO:0140662">
    <property type="term" value="F:ATP-dependent protein folding chaperone"/>
    <property type="evidence" value="ECO:0007669"/>
    <property type="project" value="InterPro"/>
</dbReference>
<name>A0AAF1BCT0_DAUCS</name>
<evidence type="ECO:0000313" key="5">
    <source>
        <dbReference type="EMBL" id="WOH12352.1"/>
    </source>
</evidence>
<evidence type="ECO:0000256" key="1">
    <source>
        <dbReference type="ARBA" id="ARBA00007381"/>
    </source>
</evidence>
<reference evidence="5" key="2">
    <citation type="submission" date="2022-03" db="EMBL/GenBank/DDBJ databases">
        <title>Draft title - Genomic analysis of global carrot germplasm unveils the trajectory of domestication and the origin of high carotenoid orange carrot.</title>
        <authorList>
            <person name="Iorizzo M."/>
            <person name="Ellison S."/>
            <person name="Senalik D."/>
            <person name="Macko-Podgorni A."/>
            <person name="Grzebelus D."/>
            <person name="Bostan H."/>
            <person name="Rolling W."/>
            <person name="Curaba J."/>
            <person name="Simon P."/>
        </authorList>
    </citation>
    <scope>NUCLEOTIDE SEQUENCE</scope>
    <source>
        <tissue evidence="5">Leaf</tissue>
    </source>
</reference>
<dbReference type="SUPFAM" id="SSF100934">
    <property type="entry name" value="Heat shock protein 70kD (HSP70), C-terminal subdomain"/>
    <property type="match status" value="1"/>
</dbReference>
<keyword evidence="6" id="KW-1185">Reference proteome</keyword>
<dbReference type="PRINTS" id="PR00301">
    <property type="entry name" value="HEATSHOCK70"/>
</dbReference>
<dbReference type="GO" id="GO:0005524">
    <property type="term" value="F:ATP binding"/>
    <property type="evidence" value="ECO:0007669"/>
    <property type="project" value="UniProtKB-KW"/>
</dbReference>
<evidence type="ECO:0000256" key="4">
    <source>
        <dbReference type="SAM" id="Coils"/>
    </source>
</evidence>
<keyword evidence="3" id="KW-0067">ATP-binding</keyword>
<dbReference type="InterPro" id="IPR018181">
    <property type="entry name" value="Heat_shock_70_CS"/>
</dbReference>
<dbReference type="SUPFAM" id="SSF53067">
    <property type="entry name" value="Actin-like ATPase domain"/>
    <property type="match status" value="4"/>
</dbReference>
<dbReference type="InterPro" id="IPR013126">
    <property type="entry name" value="Hsp_70_fam"/>
</dbReference>
<dbReference type="PROSITE" id="PS01036">
    <property type="entry name" value="HSP70_3"/>
    <property type="match status" value="2"/>
</dbReference>
<dbReference type="Gene3D" id="1.20.1270.10">
    <property type="match status" value="1"/>
</dbReference>
<dbReference type="Gene3D" id="2.60.34.10">
    <property type="entry name" value="Substrate Binding Domain Of DNAk, Chain A, domain 1"/>
    <property type="match status" value="2"/>
</dbReference>
<dbReference type="KEGG" id="dcr:108197161"/>
<dbReference type="EMBL" id="CP093350">
    <property type="protein sequence ID" value="WOH12352.1"/>
    <property type="molecule type" value="Genomic_DNA"/>
</dbReference>
<dbReference type="FunFam" id="2.60.34.10:FF:000012">
    <property type="entry name" value="Heat shock 70 kDa protein"/>
    <property type="match status" value="2"/>
</dbReference>
<proteinExistence type="inferred from homology"/>
<dbReference type="FunFam" id="3.90.640.10:FF:000002">
    <property type="entry name" value="Heat shock 70 kDa"/>
    <property type="match status" value="2"/>
</dbReference>
<dbReference type="Pfam" id="PF00012">
    <property type="entry name" value="HSP70"/>
    <property type="match status" value="2"/>
</dbReference>
<keyword evidence="4" id="KW-0175">Coiled coil</keyword>
<dbReference type="Gene3D" id="3.90.640.10">
    <property type="entry name" value="Actin, Chain A, domain 4"/>
    <property type="match status" value="2"/>
</dbReference>
<dbReference type="FunFam" id="3.30.30.30:FF:000001">
    <property type="entry name" value="heat shock 70 kDa protein-like"/>
    <property type="match status" value="2"/>
</dbReference>
<accession>A0AAF1BCT0</accession>
<dbReference type="PANTHER" id="PTHR19375">
    <property type="entry name" value="HEAT SHOCK PROTEIN 70KDA"/>
    <property type="match status" value="1"/>
</dbReference>
<dbReference type="InterPro" id="IPR029047">
    <property type="entry name" value="HSP70_peptide-bd_sf"/>
</dbReference>
<evidence type="ECO:0008006" key="7">
    <source>
        <dbReference type="Google" id="ProtNLM"/>
    </source>
</evidence>
<evidence type="ECO:0000256" key="2">
    <source>
        <dbReference type="ARBA" id="ARBA00022741"/>
    </source>
</evidence>
<evidence type="ECO:0000313" key="6">
    <source>
        <dbReference type="Proteomes" id="UP000077755"/>
    </source>
</evidence>
<comment type="similarity">
    <text evidence="1">Belongs to the heat shock protein 70 family.</text>
</comment>
<dbReference type="FunFam" id="3.30.420.40:FF:000026">
    <property type="entry name" value="Heat shock protein 70"/>
    <property type="match status" value="2"/>
</dbReference>
<evidence type="ECO:0000256" key="3">
    <source>
        <dbReference type="ARBA" id="ARBA00022840"/>
    </source>
</evidence>
<dbReference type="InterPro" id="IPR043129">
    <property type="entry name" value="ATPase_NBD"/>
</dbReference>